<evidence type="ECO:0000256" key="4">
    <source>
        <dbReference type="ARBA" id="ARBA00022679"/>
    </source>
</evidence>
<evidence type="ECO:0000256" key="9">
    <source>
        <dbReference type="ARBA" id="ARBA00023180"/>
    </source>
</evidence>
<comment type="subcellular location">
    <subcellularLocation>
        <location evidence="1">Membrane</location>
        <topology evidence="1">Single-pass type II membrane protein</topology>
    </subcellularLocation>
</comment>
<evidence type="ECO:0000256" key="3">
    <source>
        <dbReference type="ARBA" id="ARBA00022676"/>
    </source>
</evidence>
<keyword evidence="6" id="KW-0735">Signal-anchor</keyword>
<accession>A0ABM0M164</accession>
<proteinExistence type="inferred from homology"/>
<keyword evidence="4" id="KW-0808">Transferase</keyword>
<comment type="function">
    <text evidence="10">Glycosyltransferase which elongates the O-linked glucose attached to EGF-like repeats in the extracellular domain of Notch proteins by catalyzing the addition of xylose.</text>
</comment>
<dbReference type="Proteomes" id="UP000694865">
    <property type="component" value="Unplaced"/>
</dbReference>
<keyword evidence="9" id="KW-0325">Glycoprotein</keyword>
<keyword evidence="8" id="KW-0472">Membrane</keyword>
<dbReference type="Pfam" id="PF01501">
    <property type="entry name" value="Glyco_transf_8"/>
    <property type="match status" value="1"/>
</dbReference>
<dbReference type="GeneID" id="102803288"/>
<keyword evidence="5" id="KW-0812">Transmembrane</keyword>
<dbReference type="SUPFAM" id="SSF53448">
    <property type="entry name" value="Nucleotide-diphospho-sugar transferases"/>
    <property type="match status" value="1"/>
</dbReference>
<evidence type="ECO:0000256" key="2">
    <source>
        <dbReference type="ARBA" id="ARBA00006351"/>
    </source>
</evidence>
<evidence type="ECO:0000256" key="12">
    <source>
        <dbReference type="ARBA" id="ARBA00049181"/>
    </source>
</evidence>
<evidence type="ECO:0000256" key="5">
    <source>
        <dbReference type="ARBA" id="ARBA00022692"/>
    </source>
</evidence>
<evidence type="ECO:0000256" key="6">
    <source>
        <dbReference type="ARBA" id="ARBA00022968"/>
    </source>
</evidence>
<dbReference type="PANTHER" id="PTHR46012:SF2">
    <property type="entry name" value="IP22168P"/>
    <property type="match status" value="1"/>
</dbReference>
<comment type="catalytic activity">
    <reaction evidence="12">
        <text>3-O-(beta-D-glucosyl)-L-seryl-[EGF-like domain protein] + UDP-alpha-D-xylose = 3-O-[alpha-D-xylosyl-(1-&gt;3)-beta-D-glucosyl]-L-seryl-[EGF-like domain protein] + UDP + H(+)</text>
        <dbReference type="Rhea" id="RHEA:56064"/>
        <dbReference type="Rhea" id="RHEA-COMP:14610"/>
        <dbReference type="Rhea" id="RHEA-COMP:14611"/>
        <dbReference type="ChEBI" id="CHEBI:15378"/>
        <dbReference type="ChEBI" id="CHEBI:57632"/>
        <dbReference type="ChEBI" id="CHEBI:58223"/>
        <dbReference type="ChEBI" id="CHEBI:140575"/>
        <dbReference type="ChEBI" id="CHEBI:140576"/>
        <dbReference type="EC" id="2.4.2.42"/>
    </reaction>
</comment>
<evidence type="ECO:0000256" key="11">
    <source>
        <dbReference type="ARBA" id="ARBA00038854"/>
    </source>
</evidence>
<keyword evidence="3" id="KW-0328">Glycosyltransferase</keyword>
<sequence length="347" mass="40723">MSELPIHRDAVVKTVRVEKIRLHKRSQETVYIANVVCGRRLEEALTLYKSIVLFTDNETRIHLHIFTDHLRINLTKELDRWPDIVGGRITYSVHSVEYRDVEDALKWKNMFAPCSTQRLFLPNILNETDAVIYIDTDVLFLRSPKLLWDTFKKFNETQLGAMARESEDLVKGNWYSKYSKIPYYGSLGLNAGVMLMNLTRMRYKHWEDNMLDVYNEYKANLTFADQDIMNIFFHFNPDIIYVLSCKWNLRTDHCDVPPIQCKDALNDGISLVHGNRRKFHKHFSNQPTFIWPYEAIRDTDLGNSRNKFVEELQRKFDSIRKIPGCARLGSIIVETLIISLIESINAR</sequence>
<evidence type="ECO:0000313" key="13">
    <source>
        <dbReference type="Proteomes" id="UP000694865"/>
    </source>
</evidence>
<reference evidence="14" key="1">
    <citation type="submission" date="2025-08" db="UniProtKB">
        <authorList>
            <consortium name="RefSeq"/>
        </authorList>
    </citation>
    <scope>IDENTIFICATION</scope>
    <source>
        <tissue evidence="14">Testes</tissue>
    </source>
</reference>
<evidence type="ECO:0000256" key="10">
    <source>
        <dbReference type="ARBA" id="ARBA00037301"/>
    </source>
</evidence>
<dbReference type="PANTHER" id="PTHR46012">
    <property type="entry name" value="IP22168P"/>
    <property type="match status" value="1"/>
</dbReference>
<evidence type="ECO:0000256" key="8">
    <source>
        <dbReference type="ARBA" id="ARBA00023136"/>
    </source>
</evidence>
<dbReference type="InterPro" id="IPR029044">
    <property type="entry name" value="Nucleotide-diphossugar_trans"/>
</dbReference>
<dbReference type="RefSeq" id="XP_006813755.1">
    <property type="nucleotide sequence ID" value="XM_006813692.1"/>
</dbReference>
<keyword evidence="13" id="KW-1185">Reference proteome</keyword>
<dbReference type="InterPro" id="IPR051993">
    <property type="entry name" value="Glycosyltransferase_8"/>
</dbReference>
<protein>
    <recommendedName>
        <fullName evidence="11">UDP-D-xylose:beta-D-glucoside alpha-1,3-D-xylosyltransferase</fullName>
        <ecNumber evidence="11">2.4.2.42</ecNumber>
    </recommendedName>
</protein>
<gene>
    <name evidence="14" type="primary">LOC102803288</name>
</gene>
<evidence type="ECO:0000256" key="7">
    <source>
        <dbReference type="ARBA" id="ARBA00022989"/>
    </source>
</evidence>
<keyword evidence="7" id="KW-1133">Transmembrane helix</keyword>
<comment type="similarity">
    <text evidence="2">Belongs to the glycosyltransferase 8 family.</text>
</comment>
<organism evidence="13 14">
    <name type="scientific">Saccoglossus kowalevskii</name>
    <name type="common">Acorn worm</name>
    <dbReference type="NCBI Taxonomy" id="10224"/>
    <lineage>
        <taxon>Eukaryota</taxon>
        <taxon>Metazoa</taxon>
        <taxon>Hemichordata</taxon>
        <taxon>Enteropneusta</taxon>
        <taxon>Harrimaniidae</taxon>
        <taxon>Saccoglossus</taxon>
    </lineage>
</organism>
<dbReference type="EC" id="2.4.2.42" evidence="11"/>
<evidence type="ECO:0000256" key="1">
    <source>
        <dbReference type="ARBA" id="ARBA00004606"/>
    </source>
</evidence>
<evidence type="ECO:0000313" key="14">
    <source>
        <dbReference type="RefSeq" id="XP_006813755.1"/>
    </source>
</evidence>
<dbReference type="InterPro" id="IPR002495">
    <property type="entry name" value="Glyco_trans_8"/>
</dbReference>
<dbReference type="Gene3D" id="3.90.550.10">
    <property type="entry name" value="Spore Coat Polysaccharide Biosynthesis Protein SpsA, Chain A"/>
    <property type="match status" value="1"/>
</dbReference>
<name>A0ABM0M164_SACKO</name>